<gene>
    <name evidence="2" type="ORF">N7468_004047</name>
</gene>
<feature type="region of interest" description="Disordered" evidence="1">
    <location>
        <begin position="536"/>
        <end position="556"/>
    </location>
</feature>
<evidence type="ECO:0000256" key="1">
    <source>
        <dbReference type="SAM" id="MobiDB-lite"/>
    </source>
</evidence>
<accession>A0A9W9PA64</accession>
<sequence length="602" mass="66843">MHFLIPVMGFISAGLFGVYSGSAYLDVISQSHSGSQVRSIDTSTDSKGSTYDAGHFIISPRGQGFLIRSAPVAIYVALANTMYATGLPQRMTDLTLSSVQKIGFNARTKNFVARCLPYSSEAYSFLKFYGRSILSVAKEGAMRNRITGELPRDFIERTFPEIAAAFDVSKLTAAQPLANFAEEYTGSFPQNTLVGVVVTPFAFACRVISEPDVCRVESEIWEFLSRDDYDLSEKSNWEVLKDMSGVIGSAIGHALGQAFGEGYRWGRDLSSMLLQSYSVNLFMLIVSFLPVCRGTIRPVLIRVFRDGAVAMRKLRSKCNHHLRRRYNVPQIIQGDLSRLRPQRKVENDNQGQKHREGTAPFLETREEGFIEETSLSFDMNNVEERDVGYPPDSTIQYGYGEENESDDNYEDFWYSDVQTKLMDTEFVGAESKREGHTNSFELDEEMNAGFTEEDTDEQNPYMKPANVLLGIKYGADQSGRRPFADSFSFDSGDVEGRGLIGTSPVGSKDDKEDSANTTPYGVGEARRDLAIRPGFSGAARGHSMEPPITAPEGGSAKGWGSSTWFPAVPTLPEAVGRKRRPRYVGPVLFYHETGAYICNRDL</sequence>
<evidence type="ECO:0000313" key="3">
    <source>
        <dbReference type="Proteomes" id="UP001150941"/>
    </source>
</evidence>
<proteinExistence type="predicted"/>
<dbReference type="EMBL" id="JAPQKS010000003">
    <property type="protein sequence ID" value="KAJ5239428.1"/>
    <property type="molecule type" value="Genomic_DNA"/>
</dbReference>
<organism evidence="2 3">
    <name type="scientific">Penicillium chermesinum</name>
    <dbReference type="NCBI Taxonomy" id="63820"/>
    <lineage>
        <taxon>Eukaryota</taxon>
        <taxon>Fungi</taxon>
        <taxon>Dikarya</taxon>
        <taxon>Ascomycota</taxon>
        <taxon>Pezizomycotina</taxon>
        <taxon>Eurotiomycetes</taxon>
        <taxon>Eurotiomycetidae</taxon>
        <taxon>Eurotiales</taxon>
        <taxon>Aspergillaceae</taxon>
        <taxon>Penicillium</taxon>
    </lineage>
</organism>
<reference evidence="2" key="2">
    <citation type="journal article" date="2023" name="IMA Fungus">
        <title>Comparative genomic study of the Penicillium genus elucidates a diverse pangenome and 15 lateral gene transfer events.</title>
        <authorList>
            <person name="Petersen C."/>
            <person name="Sorensen T."/>
            <person name="Nielsen M.R."/>
            <person name="Sondergaard T.E."/>
            <person name="Sorensen J.L."/>
            <person name="Fitzpatrick D.A."/>
            <person name="Frisvad J.C."/>
            <person name="Nielsen K.L."/>
        </authorList>
    </citation>
    <scope>NUCLEOTIDE SEQUENCE</scope>
    <source>
        <strain evidence="2">IBT 19713</strain>
    </source>
</reference>
<comment type="caution">
    <text evidence="2">The sequence shown here is derived from an EMBL/GenBank/DDBJ whole genome shotgun (WGS) entry which is preliminary data.</text>
</comment>
<reference evidence="2" key="1">
    <citation type="submission" date="2022-11" db="EMBL/GenBank/DDBJ databases">
        <authorList>
            <person name="Petersen C."/>
        </authorList>
    </citation>
    <scope>NUCLEOTIDE SEQUENCE</scope>
    <source>
        <strain evidence="2">IBT 19713</strain>
    </source>
</reference>
<dbReference type="AlphaFoldDB" id="A0A9W9PA64"/>
<name>A0A9W9PA64_9EURO</name>
<evidence type="ECO:0000313" key="2">
    <source>
        <dbReference type="EMBL" id="KAJ5239428.1"/>
    </source>
</evidence>
<feature type="region of interest" description="Disordered" evidence="1">
    <location>
        <begin position="501"/>
        <end position="521"/>
    </location>
</feature>
<dbReference type="Proteomes" id="UP001150941">
    <property type="component" value="Unassembled WGS sequence"/>
</dbReference>
<dbReference type="GeneID" id="83200647"/>
<dbReference type="RefSeq" id="XP_058332347.1">
    <property type="nucleotide sequence ID" value="XM_058473344.1"/>
</dbReference>
<protein>
    <submittedName>
        <fullName evidence="2">Uncharacterized protein</fullName>
    </submittedName>
</protein>
<keyword evidence="3" id="KW-1185">Reference proteome</keyword>